<sequence>MINTVVTLIKIFLYCMVIVGIWMISSNYILYFLKVIKPRKTFRNNTQVSSSNMYKHIKRLILIVYGKDDDKKVSTFYLISILLFFLTFLVVIQRTSLIRSLVFAIILSLVPYLFLRLQLKQIRVEGSYEADILINEFLNQYKLNNQNIYDSIDETIVKMKEAPVMKRQLFIMSLKLKEYRRDEQLEEIIENFVYAVGTEWIILLANNIYIGITDNIDITTGLEDIQKEIKQAIADKEREKRINLESVSIVRYLTPVLYILSIILANSVFNISFREFLDYQINTRTGFNYFMLIVIMTIFNSSLLILMKKQKFDI</sequence>
<name>A0A8J8MAB3_9FIRM</name>
<keyword evidence="1" id="KW-1133">Transmembrane helix</keyword>
<evidence type="ECO:0000313" key="3">
    <source>
        <dbReference type="Proteomes" id="UP000677305"/>
    </source>
</evidence>
<feature type="transmembrane region" description="Helical" evidence="1">
    <location>
        <begin position="75"/>
        <end position="92"/>
    </location>
</feature>
<feature type="transmembrane region" description="Helical" evidence="1">
    <location>
        <begin position="249"/>
        <end position="269"/>
    </location>
</feature>
<feature type="transmembrane region" description="Helical" evidence="1">
    <location>
        <begin position="289"/>
        <end position="307"/>
    </location>
</feature>
<keyword evidence="3" id="KW-1185">Reference proteome</keyword>
<feature type="transmembrane region" description="Helical" evidence="1">
    <location>
        <begin position="98"/>
        <end position="115"/>
    </location>
</feature>
<evidence type="ECO:0008006" key="4">
    <source>
        <dbReference type="Google" id="ProtNLM"/>
    </source>
</evidence>
<dbReference type="Proteomes" id="UP000677305">
    <property type="component" value="Chromosome"/>
</dbReference>
<dbReference type="EMBL" id="CP058561">
    <property type="protein sequence ID" value="QUH29179.1"/>
    <property type="molecule type" value="Genomic_DNA"/>
</dbReference>
<dbReference type="KEGG" id="vgu:HYG85_09675"/>
<dbReference type="AlphaFoldDB" id="A0A8J8MAB3"/>
<feature type="transmembrane region" description="Helical" evidence="1">
    <location>
        <begin position="6"/>
        <end position="33"/>
    </location>
</feature>
<dbReference type="RefSeq" id="WP_113672783.1">
    <property type="nucleotide sequence ID" value="NZ_CP058561.1"/>
</dbReference>
<accession>A0A8J8MAB3</accession>
<gene>
    <name evidence="2" type="ORF">HYG85_09675</name>
</gene>
<evidence type="ECO:0000256" key="1">
    <source>
        <dbReference type="SAM" id="Phobius"/>
    </source>
</evidence>
<proteinExistence type="predicted"/>
<evidence type="ECO:0000313" key="2">
    <source>
        <dbReference type="EMBL" id="QUH29179.1"/>
    </source>
</evidence>
<keyword evidence="1" id="KW-0472">Membrane</keyword>
<protein>
    <recommendedName>
        <fullName evidence="4">Type II secretion system protein GspF domain-containing protein</fullName>
    </recommendedName>
</protein>
<keyword evidence="1" id="KW-0812">Transmembrane</keyword>
<reference evidence="2 3" key="1">
    <citation type="submission" date="2020-07" db="EMBL/GenBank/DDBJ databases">
        <title>Vallitalea guaymasensis genome.</title>
        <authorList>
            <person name="Postec A."/>
        </authorList>
    </citation>
    <scope>NUCLEOTIDE SEQUENCE [LARGE SCALE GENOMIC DNA]</scope>
    <source>
        <strain evidence="2 3">Ra1766G1</strain>
    </source>
</reference>
<organism evidence="2 3">
    <name type="scientific">Vallitalea guaymasensis</name>
    <dbReference type="NCBI Taxonomy" id="1185412"/>
    <lineage>
        <taxon>Bacteria</taxon>
        <taxon>Bacillati</taxon>
        <taxon>Bacillota</taxon>
        <taxon>Clostridia</taxon>
        <taxon>Lachnospirales</taxon>
        <taxon>Vallitaleaceae</taxon>
        <taxon>Vallitalea</taxon>
    </lineage>
</organism>